<dbReference type="SUPFAM" id="SSF75304">
    <property type="entry name" value="Amidase signature (AS) enzymes"/>
    <property type="match status" value="1"/>
</dbReference>
<dbReference type="InterPro" id="IPR036928">
    <property type="entry name" value="AS_sf"/>
</dbReference>
<dbReference type="GO" id="GO:0016787">
    <property type="term" value="F:hydrolase activity"/>
    <property type="evidence" value="ECO:0007669"/>
    <property type="project" value="UniProtKB-KW"/>
</dbReference>
<dbReference type="Gene3D" id="1.20.58.1700">
    <property type="match status" value="1"/>
</dbReference>
<organism evidence="3 4">
    <name type="scientific">Amycolatopsis sulphurea</name>
    <dbReference type="NCBI Taxonomy" id="76022"/>
    <lineage>
        <taxon>Bacteria</taxon>
        <taxon>Bacillati</taxon>
        <taxon>Actinomycetota</taxon>
        <taxon>Actinomycetes</taxon>
        <taxon>Pseudonocardiales</taxon>
        <taxon>Pseudonocardiaceae</taxon>
        <taxon>Amycolatopsis</taxon>
    </lineage>
</organism>
<feature type="domain" description="Amidase" evidence="1">
    <location>
        <begin position="22"/>
        <end position="430"/>
    </location>
</feature>
<dbReference type="InterPro" id="IPR000120">
    <property type="entry name" value="Amidase"/>
</dbReference>
<keyword evidence="3" id="KW-0378">Hydrolase</keyword>
<feature type="domain" description="Allophanate hydrolase C-terminal" evidence="2">
    <location>
        <begin position="454"/>
        <end position="570"/>
    </location>
</feature>
<dbReference type="Gene3D" id="3.90.1300.10">
    <property type="entry name" value="Amidase signature (AS) domain"/>
    <property type="match status" value="1"/>
</dbReference>
<dbReference type="Proteomes" id="UP000243542">
    <property type="component" value="Unassembled WGS sequence"/>
</dbReference>
<dbReference type="PANTHER" id="PTHR11895">
    <property type="entry name" value="TRANSAMIDASE"/>
    <property type="match status" value="1"/>
</dbReference>
<proteinExistence type="predicted"/>
<evidence type="ECO:0000313" key="3">
    <source>
        <dbReference type="EMBL" id="PFG50527.1"/>
    </source>
</evidence>
<dbReference type="Pfam" id="PF21986">
    <property type="entry name" value="AH_C"/>
    <property type="match status" value="1"/>
</dbReference>
<dbReference type="Pfam" id="PF01425">
    <property type="entry name" value="Amidase"/>
    <property type="match status" value="1"/>
</dbReference>
<dbReference type="NCBIfam" id="TIGR02713">
    <property type="entry name" value="allophanate_hyd"/>
    <property type="match status" value="1"/>
</dbReference>
<accession>A0A2A9FGE4</accession>
<dbReference type="PANTHER" id="PTHR11895:SF169">
    <property type="entry name" value="GLUTAMYL-TRNA(GLN) AMIDOTRANSFERASE"/>
    <property type="match status" value="1"/>
</dbReference>
<reference evidence="3 4" key="1">
    <citation type="submission" date="2017-10" db="EMBL/GenBank/DDBJ databases">
        <title>Sequencing the genomes of 1000 actinobacteria strains.</title>
        <authorList>
            <person name="Klenk H.-P."/>
        </authorList>
    </citation>
    <scope>NUCLEOTIDE SEQUENCE [LARGE SCALE GENOMIC DNA]</scope>
    <source>
        <strain evidence="3 4">DSM 46092</strain>
    </source>
</reference>
<name>A0A2A9FGE4_9PSEU</name>
<keyword evidence="4" id="KW-1185">Reference proteome</keyword>
<dbReference type="NCBIfam" id="NF006043">
    <property type="entry name" value="PRK08186.1"/>
    <property type="match status" value="1"/>
</dbReference>
<evidence type="ECO:0000313" key="4">
    <source>
        <dbReference type="Proteomes" id="UP000243542"/>
    </source>
</evidence>
<dbReference type="Gene3D" id="3.10.490.10">
    <property type="entry name" value="Gamma-glutamyl cyclotransferase-like"/>
    <property type="match status" value="1"/>
</dbReference>
<evidence type="ECO:0000259" key="2">
    <source>
        <dbReference type="Pfam" id="PF21986"/>
    </source>
</evidence>
<dbReference type="AlphaFoldDB" id="A0A2A9FGE4"/>
<dbReference type="InterPro" id="IPR023631">
    <property type="entry name" value="Amidase_dom"/>
</dbReference>
<sequence length="582" mass="59630">MTTLPPEPEPIPLPPPSAHERVRSAFRRLAAAERPEAWIGLRTMEEVLVDAKAVDERVQAGEDLPLAGTVLAVKDLFDLAGLPTTAGCPGFSRVPVTSATVLTRLIAAGAVVLGKTNLDQFASGLAGTRSPYGVPASALDPAKVAGGSSSGSAVAVGLGIADLALGTDTGGSGRVPAALNAVVGLKPTIGLVPRTGVHLASPSFDCVSVFARSLALGQRALAVITGPDGADPAVRAWPADIPLGLGERPRVAIPDQAGLSALGAPARLAFDVAVGSLEASGAVVTPVDLAVFFEAGKMLYGSALVAERHASAGDVLAAGPEGADPTVSAIVAAAGRHTAHELAEAWAKVTELRAAARAVLDGYDALLLPTVPDHPDIEEALADPVGVSARLGTYSTFVNVLDLAAVTVPVAPGDRRPFGVTIATRAFEDQLGIDLAAVLTGEQEASTYPPEGTDVVVFGAHLRGQPLHDRLRGARFCGVVRTAEAYRMVLLDGTDPVQPGVMPGTAALDGERWRLSPAAFGRFVAELPAPLLLGRVELEDGSSPFAVRCDPAAADGAEGLDRYASWRGYLRFLSTAGLRSVS</sequence>
<evidence type="ECO:0000259" key="1">
    <source>
        <dbReference type="Pfam" id="PF01425"/>
    </source>
</evidence>
<comment type="caution">
    <text evidence="3">The sequence shown here is derived from an EMBL/GenBank/DDBJ whole genome shotgun (WGS) entry which is preliminary data.</text>
</comment>
<protein>
    <submittedName>
        <fullName evidence="3">Allophanate hydrolase</fullName>
    </submittedName>
</protein>
<dbReference type="EMBL" id="PDJK01000002">
    <property type="protein sequence ID" value="PFG50527.1"/>
    <property type="molecule type" value="Genomic_DNA"/>
</dbReference>
<gene>
    <name evidence="3" type="ORF">ATK36_5767</name>
</gene>
<dbReference type="RefSeq" id="WP_211291975.1">
    <property type="nucleotide sequence ID" value="NZ_JBIAKZ010000003.1"/>
</dbReference>
<dbReference type="InterPro" id="IPR053844">
    <property type="entry name" value="AH_C"/>
</dbReference>
<dbReference type="InterPro" id="IPR014085">
    <property type="entry name" value="Allophanate_hydrolase"/>
</dbReference>